<name>A0A1X6NT54_PORUM</name>
<reference evidence="2 3" key="1">
    <citation type="submission" date="2017-03" db="EMBL/GenBank/DDBJ databases">
        <title>WGS assembly of Porphyra umbilicalis.</title>
        <authorList>
            <person name="Brawley S.H."/>
            <person name="Blouin N.A."/>
            <person name="Ficko-Blean E."/>
            <person name="Wheeler G.L."/>
            <person name="Lohr M."/>
            <person name="Goodson H.V."/>
            <person name="Jenkins J.W."/>
            <person name="Blaby-Haas C.E."/>
            <person name="Helliwell K.E."/>
            <person name="Chan C."/>
            <person name="Marriage T."/>
            <person name="Bhattacharya D."/>
            <person name="Klein A.S."/>
            <person name="Badis Y."/>
            <person name="Brodie J."/>
            <person name="Cao Y."/>
            <person name="Collen J."/>
            <person name="Dittami S.M."/>
            <person name="Gachon C.M."/>
            <person name="Green B.R."/>
            <person name="Karpowicz S."/>
            <person name="Kim J.W."/>
            <person name="Kudahl U."/>
            <person name="Lin S."/>
            <person name="Michel G."/>
            <person name="Mittag M."/>
            <person name="Olson B.J."/>
            <person name="Pangilinan J."/>
            <person name="Peng Y."/>
            <person name="Qiu H."/>
            <person name="Shu S."/>
            <person name="Singer J.T."/>
            <person name="Smith A.G."/>
            <person name="Sprecher B.N."/>
            <person name="Wagner V."/>
            <person name="Wang W."/>
            <person name="Wang Z.-Y."/>
            <person name="Yan J."/>
            <person name="Yarish C."/>
            <person name="Zoeuner-Riek S."/>
            <person name="Zhuang Y."/>
            <person name="Zou Y."/>
            <person name="Lindquist E.A."/>
            <person name="Grimwood J."/>
            <person name="Barry K."/>
            <person name="Rokhsar D.S."/>
            <person name="Schmutz J."/>
            <person name="Stiller J.W."/>
            <person name="Grossman A.R."/>
            <person name="Prochnik S.E."/>
        </authorList>
    </citation>
    <scope>NUCLEOTIDE SEQUENCE [LARGE SCALE GENOMIC DNA]</scope>
    <source>
        <strain evidence="2">4086291</strain>
    </source>
</reference>
<protein>
    <submittedName>
        <fullName evidence="2">Uncharacterized protein</fullName>
    </submittedName>
</protein>
<evidence type="ECO:0000313" key="3">
    <source>
        <dbReference type="Proteomes" id="UP000218209"/>
    </source>
</evidence>
<feature type="region of interest" description="Disordered" evidence="1">
    <location>
        <begin position="1"/>
        <end position="96"/>
    </location>
</feature>
<accession>A0A1X6NT54</accession>
<feature type="compositionally biased region" description="Low complexity" evidence="1">
    <location>
        <begin position="143"/>
        <end position="161"/>
    </location>
</feature>
<proteinExistence type="predicted"/>
<gene>
    <name evidence="2" type="ORF">BU14_0501s0012</name>
</gene>
<sequence>MPVLRFGRRRADSHGATGDGGNDDGLTLDAARRRSSRALMATGTSAGRPQRRRPRASSCPPRPRPLRRLAKCDSAGAAADGTPAPRAAPPPYPVGHPVVQRVWARARLALPTPGSSPRRDGAVAPRRPPSRPPRRGGGGSDGGAVADPTTPAAARRAAPWRPQRRGGKGTPPG</sequence>
<organism evidence="2 3">
    <name type="scientific">Porphyra umbilicalis</name>
    <name type="common">Purple laver</name>
    <name type="synonym">Red alga</name>
    <dbReference type="NCBI Taxonomy" id="2786"/>
    <lineage>
        <taxon>Eukaryota</taxon>
        <taxon>Rhodophyta</taxon>
        <taxon>Bangiophyceae</taxon>
        <taxon>Bangiales</taxon>
        <taxon>Bangiaceae</taxon>
        <taxon>Porphyra</taxon>
    </lineage>
</organism>
<evidence type="ECO:0000313" key="2">
    <source>
        <dbReference type="EMBL" id="OSX71792.1"/>
    </source>
</evidence>
<dbReference type="Proteomes" id="UP000218209">
    <property type="component" value="Unassembled WGS sequence"/>
</dbReference>
<dbReference type="EMBL" id="KV919108">
    <property type="protein sequence ID" value="OSX71792.1"/>
    <property type="molecule type" value="Genomic_DNA"/>
</dbReference>
<dbReference type="AlphaFoldDB" id="A0A1X6NT54"/>
<keyword evidence="3" id="KW-1185">Reference proteome</keyword>
<feature type="region of interest" description="Disordered" evidence="1">
    <location>
        <begin position="109"/>
        <end position="173"/>
    </location>
</feature>
<feature type="compositionally biased region" description="Low complexity" evidence="1">
    <location>
        <begin position="75"/>
        <end position="85"/>
    </location>
</feature>
<evidence type="ECO:0000256" key="1">
    <source>
        <dbReference type="SAM" id="MobiDB-lite"/>
    </source>
</evidence>